<dbReference type="AlphaFoldDB" id="A0A1Y2FX93"/>
<feature type="region of interest" description="Disordered" evidence="2">
    <location>
        <begin position="121"/>
        <end position="149"/>
    </location>
</feature>
<dbReference type="OrthoDB" id="412788at2759"/>
<dbReference type="Proteomes" id="UP000193467">
    <property type="component" value="Unassembled WGS sequence"/>
</dbReference>
<proteinExistence type="inferred from homology"/>
<evidence type="ECO:0008006" key="5">
    <source>
        <dbReference type="Google" id="ProtNLM"/>
    </source>
</evidence>
<reference evidence="3 4" key="1">
    <citation type="submission" date="2016-07" db="EMBL/GenBank/DDBJ databases">
        <title>Pervasive Adenine N6-methylation of Active Genes in Fungi.</title>
        <authorList>
            <consortium name="DOE Joint Genome Institute"/>
            <person name="Mondo S.J."/>
            <person name="Dannebaum R.O."/>
            <person name="Kuo R.C."/>
            <person name="Labutti K."/>
            <person name="Haridas S."/>
            <person name="Kuo A."/>
            <person name="Salamov A."/>
            <person name="Ahrendt S.R."/>
            <person name="Lipzen A."/>
            <person name="Sullivan W."/>
            <person name="Andreopoulos W.B."/>
            <person name="Clum A."/>
            <person name="Lindquist E."/>
            <person name="Daum C."/>
            <person name="Ramamoorthy G.K."/>
            <person name="Gryganskyi A."/>
            <person name="Culley D."/>
            <person name="Magnuson J.K."/>
            <person name="James T.Y."/>
            <person name="O'Malley M.A."/>
            <person name="Stajich J.E."/>
            <person name="Spatafora J.W."/>
            <person name="Visel A."/>
            <person name="Grigoriev I.V."/>
        </authorList>
    </citation>
    <scope>NUCLEOTIDE SEQUENCE [LARGE SCALE GENOMIC DNA]</scope>
    <source>
        <strain evidence="3 4">62-1032</strain>
    </source>
</reference>
<dbReference type="EMBL" id="MCGR01000012">
    <property type="protein sequence ID" value="ORY88157.1"/>
    <property type="molecule type" value="Genomic_DNA"/>
</dbReference>
<name>A0A1Y2FX93_9BASI</name>
<dbReference type="PANTHER" id="PTHR34598">
    <property type="entry name" value="BLL6449 PROTEIN"/>
    <property type="match status" value="1"/>
</dbReference>
<evidence type="ECO:0000313" key="4">
    <source>
        <dbReference type="Proteomes" id="UP000193467"/>
    </source>
</evidence>
<evidence type="ECO:0000256" key="1">
    <source>
        <dbReference type="ARBA" id="ARBA00023604"/>
    </source>
</evidence>
<accession>A0A1Y2FX93</accession>
<dbReference type="InParanoid" id="A0A1Y2FX93"/>
<comment type="similarity">
    <text evidence="1">Belongs to the asaB hydroxylase/desaturase family.</text>
</comment>
<dbReference type="STRING" id="106004.A0A1Y2FX93"/>
<sequence length="288" mass="32041">MPALLKQPTTVSAQIDFLDPALEEVPYSCLGPPARDPPTNIESYPVDVEITDLRSIPDYLHEFTTATSGFQIVEHESACLDEIDSEEGKQKYFKEMEQLLLASLPGSTRVQVFNSTIRRKKHNAPAAGTARTPENTGPVSRAHNDNTPMSGARRVLAEMEDEGEELSKGRCQIINVWRPLSYPAVDCPLAAMDYRTLDAEKDLVPTDLILSNEGGRKGQNYSVLHSPAQKWYYLSEQRPDEAIIFKIYDSLVEPGLSQLTPHSAFVNPLAPADALPRQSIEIRALVFY</sequence>
<keyword evidence="4" id="KW-1185">Reference proteome</keyword>
<evidence type="ECO:0000256" key="2">
    <source>
        <dbReference type="SAM" id="MobiDB-lite"/>
    </source>
</evidence>
<gene>
    <name evidence="3" type="ORF">BCR35DRAFT_289397</name>
</gene>
<protein>
    <recommendedName>
        <fullName evidence="5">Methyltransferase</fullName>
    </recommendedName>
</protein>
<dbReference type="NCBIfam" id="NF041278">
    <property type="entry name" value="CmcJ_NvfI_EfuI"/>
    <property type="match status" value="1"/>
</dbReference>
<organism evidence="3 4">
    <name type="scientific">Leucosporidium creatinivorum</name>
    <dbReference type="NCBI Taxonomy" id="106004"/>
    <lineage>
        <taxon>Eukaryota</taxon>
        <taxon>Fungi</taxon>
        <taxon>Dikarya</taxon>
        <taxon>Basidiomycota</taxon>
        <taxon>Pucciniomycotina</taxon>
        <taxon>Microbotryomycetes</taxon>
        <taxon>Leucosporidiales</taxon>
        <taxon>Leucosporidium</taxon>
    </lineage>
</organism>
<evidence type="ECO:0000313" key="3">
    <source>
        <dbReference type="EMBL" id="ORY88157.1"/>
    </source>
</evidence>
<dbReference type="GO" id="GO:0016491">
    <property type="term" value="F:oxidoreductase activity"/>
    <property type="evidence" value="ECO:0007669"/>
    <property type="project" value="InterPro"/>
</dbReference>
<comment type="caution">
    <text evidence="3">The sequence shown here is derived from an EMBL/GenBank/DDBJ whole genome shotgun (WGS) entry which is preliminary data.</text>
</comment>
<dbReference type="InterPro" id="IPR044053">
    <property type="entry name" value="AsaB-like"/>
</dbReference>
<dbReference type="PANTHER" id="PTHR34598:SF3">
    <property type="entry name" value="OXIDOREDUCTASE AN1597"/>
    <property type="match status" value="1"/>
</dbReference>